<comment type="pathway">
    <text evidence="1">Porphyrin-containing compound metabolism; siroheme biosynthesis; sirohydrochlorin from precorrin-2: step 1/1.</text>
</comment>
<dbReference type="InterPro" id="IPR042518">
    <property type="entry name" value="SirC_C"/>
</dbReference>
<dbReference type="UniPathway" id="UPA00262">
    <property type="reaction ID" value="UER00222"/>
</dbReference>
<dbReference type="Pfam" id="PF13241">
    <property type="entry name" value="NAD_binding_7"/>
    <property type="match status" value="1"/>
</dbReference>
<evidence type="ECO:0000256" key="3">
    <source>
        <dbReference type="ARBA" id="ARBA00023002"/>
    </source>
</evidence>
<dbReference type="InterPro" id="IPR006367">
    <property type="entry name" value="Sirohaem_synthase_N"/>
</dbReference>
<evidence type="ECO:0000256" key="2">
    <source>
        <dbReference type="ARBA" id="ARBA00012400"/>
    </source>
</evidence>
<keyword evidence="4" id="KW-0520">NAD</keyword>
<dbReference type="Gene3D" id="1.10.8.610">
    <property type="entry name" value="SirC, precorrin-2 dehydrogenase, C-terminal helical domain-like"/>
    <property type="match status" value="1"/>
</dbReference>
<sequence>MLYPMMMNLKGKSAVIIGGGAIAERKAAGLIEAGAAVTIISPQVTAGLCKLISEEKCTWKEKCFENKDAAGFFIIIAATDNLLVNREVKQAASDNQLVLMIDDPHLSDFQVPAMVRRGKLTLTVSTDGASPKLAKKIKKQLSQTYDERYVNYLEFLQQSRRFILENVRDPAWKSRLLEQMISDEFLHETDRKAAFQKLYESYLTGMGQSRTL</sequence>
<dbReference type="OrthoDB" id="9773765at2"/>
<feature type="domain" description="Siroheme synthase central" evidence="7">
    <location>
        <begin position="117"/>
        <end position="142"/>
    </location>
</feature>
<dbReference type="NCBIfam" id="NF005222">
    <property type="entry name" value="PRK06718.1"/>
    <property type="match status" value="1"/>
</dbReference>
<dbReference type="EC" id="1.3.1.76" evidence="2"/>
<dbReference type="InterPro" id="IPR028161">
    <property type="entry name" value="Met8-like"/>
</dbReference>
<dbReference type="PANTHER" id="PTHR35330:SF1">
    <property type="entry name" value="SIROHEME BIOSYNTHESIS PROTEIN MET8"/>
    <property type="match status" value="1"/>
</dbReference>
<dbReference type="GO" id="GO:0019354">
    <property type="term" value="P:siroheme biosynthetic process"/>
    <property type="evidence" value="ECO:0007669"/>
    <property type="project" value="UniProtKB-UniPathway"/>
</dbReference>
<evidence type="ECO:0000313" key="9">
    <source>
        <dbReference type="Proteomes" id="UP000441354"/>
    </source>
</evidence>
<comment type="caution">
    <text evidence="8">The sequence shown here is derived from an EMBL/GenBank/DDBJ whole genome shotgun (WGS) entry which is preliminary data.</text>
</comment>
<keyword evidence="3" id="KW-0560">Oxidoreductase</keyword>
<dbReference type="SUPFAM" id="SSF75615">
    <property type="entry name" value="Siroheme synthase middle domains-like"/>
    <property type="match status" value="1"/>
</dbReference>
<evidence type="ECO:0000259" key="7">
    <source>
        <dbReference type="Pfam" id="PF14824"/>
    </source>
</evidence>
<dbReference type="InterPro" id="IPR036291">
    <property type="entry name" value="NAD(P)-bd_dom_sf"/>
</dbReference>
<dbReference type="GO" id="GO:0004325">
    <property type="term" value="F:ferrochelatase activity"/>
    <property type="evidence" value="ECO:0007669"/>
    <property type="project" value="InterPro"/>
</dbReference>
<dbReference type="Pfam" id="PF14824">
    <property type="entry name" value="Sirohm_synth_M"/>
    <property type="match status" value="1"/>
</dbReference>
<evidence type="ECO:0000256" key="6">
    <source>
        <dbReference type="ARBA" id="ARBA00047561"/>
    </source>
</evidence>
<keyword evidence="5" id="KW-0627">Porphyrin biosynthesis</keyword>
<organism evidence="8 9">
    <name type="scientific">Bacillus mesophilum</name>
    <dbReference type="NCBI Taxonomy" id="1071718"/>
    <lineage>
        <taxon>Bacteria</taxon>
        <taxon>Bacillati</taxon>
        <taxon>Bacillota</taxon>
        <taxon>Bacilli</taxon>
        <taxon>Bacillales</taxon>
        <taxon>Bacillaceae</taxon>
        <taxon>Bacillus</taxon>
    </lineage>
</organism>
<dbReference type="RefSeq" id="WP_151574814.1">
    <property type="nucleotide sequence ID" value="NZ_WBOT01000004.1"/>
</dbReference>
<comment type="catalytic activity">
    <reaction evidence="6">
        <text>precorrin-2 + NAD(+) = sirohydrochlorin + NADH + 2 H(+)</text>
        <dbReference type="Rhea" id="RHEA:15613"/>
        <dbReference type="ChEBI" id="CHEBI:15378"/>
        <dbReference type="ChEBI" id="CHEBI:57540"/>
        <dbReference type="ChEBI" id="CHEBI:57945"/>
        <dbReference type="ChEBI" id="CHEBI:58351"/>
        <dbReference type="ChEBI" id="CHEBI:58827"/>
        <dbReference type="EC" id="1.3.1.76"/>
    </reaction>
</comment>
<accession>A0A7V7RKS2</accession>
<dbReference type="AlphaFoldDB" id="A0A7V7RKS2"/>
<dbReference type="Gene3D" id="3.40.50.720">
    <property type="entry name" value="NAD(P)-binding Rossmann-like Domain"/>
    <property type="match status" value="1"/>
</dbReference>
<dbReference type="Pfam" id="PF22440">
    <property type="entry name" value="SirC_C"/>
    <property type="match status" value="1"/>
</dbReference>
<evidence type="ECO:0000256" key="4">
    <source>
        <dbReference type="ARBA" id="ARBA00023027"/>
    </source>
</evidence>
<reference evidence="8 9" key="1">
    <citation type="journal article" date="2014" name="Arch. Microbiol.">
        <title>Bacillus mesophilum sp. nov., strain IITR-54T, a novel 4-chlorobiphenyl dechlorinating bacterium.</title>
        <authorList>
            <person name="Manickam N."/>
            <person name="Singh N.K."/>
            <person name="Bajaj A."/>
            <person name="Kumar R.M."/>
            <person name="Kaur G."/>
            <person name="Kaur N."/>
            <person name="Bala M."/>
            <person name="Kumar A."/>
            <person name="Mayilraj S."/>
        </authorList>
    </citation>
    <scope>NUCLEOTIDE SEQUENCE [LARGE SCALE GENOMIC DNA]</scope>
    <source>
        <strain evidence="8 9">IITR-54</strain>
    </source>
</reference>
<gene>
    <name evidence="8" type="ORF">F7732_14940</name>
</gene>
<dbReference type="PANTHER" id="PTHR35330">
    <property type="entry name" value="SIROHEME BIOSYNTHESIS PROTEIN MET8"/>
    <property type="match status" value="1"/>
</dbReference>
<dbReference type="NCBIfam" id="TIGR01470">
    <property type="entry name" value="cysG_Nterm"/>
    <property type="match status" value="1"/>
</dbReference>
<name>A0A7V7RKS2_9BACI</name>
<proteinExistence type="predicted"/>
<keyword evidence="9" id="KW-1185">Reference proteome</keyword>
<evidence type="ECO:0000256" key="1">
    <source>
        <dbReference type="ARBA" id="ARBA00005010"/>
    </source>
</evidence>
<dbReference type="InterPro" id="IPR028281">
    <property type="entry name" value="Sirohaem_synthase_central"/>
</dbReference>
<evidence type="ECO:0000256" key="5">
    <source>
        <dbReference type="ARBA" id="ARBA00023244"/>
    </source>
</evidence>
<dbReference type="GO" id="GO:0043115">
    <property type="term" value="F:precorrin-2 dehydrogenase activity"/>
    <property type="evidence" value="ECO:0007669"/>
    <property type="project" value="UniProtKB-EC"/>
</dbReference>
<protein>
    <recommendedName>
        <fullName evidence="2">precorrin-2 dehydrogenase</fullName>
        <ecNumber evidence="2">1.3.1.76</ecNumber>
    </recommendedName>
</protein>
<dbReference type="SUPFAM" id="SSF51735">
    <property type="entry name" value="NAD(P)-binding Rossmann-fold domains"/>
    <property type="match status" value="1"/>
</dbReference>
<dbReference type="Proteomes" id="UP000441354">
    <property type="component" value="Unassembled WGS sequence"/>
</dbReference>
<dbReference type="EMBL" id="WBOT01000004">
    <property type="protein sequence ID" value="KAB2331954.1"/>
    <property type="molecule type" value="Genomic_DNA"/>
</dbReference>
<evidence type="ECO:0000313" key="8">
    <source>
        <dbReference type="EMBL" id="KAB2331954.1"/>
    </source>
</evidence>